<keyword evidence="2" id="KW-1185">Reference proteome</keyword>
<evidence type="ECO:0000313" key="1">
    <source>
        <dbReference type="EMBL" id="ELU37122.1"/>
    </source>
</evidence>
<dbReference type="HOGENOM" id="CLU_2499430_0_0_1"/>
<reference evidence="1 2" key="1">
    <citation type="journal article" date="2013" name="Nat. Commun.">
        <title>The evolution and pathogenic mechanisms of the rice sheath blight pathogen.</title>
        <authorList>
            <person name="Zheng A."/>
            <person name="Lin R."/>
            <person name="Xu L."/>
            <person name="Qin P."/>
            <person name="Tang C."/>
            <person name="Ai P."/>
            <person name="Zhang D."/>
            <person name="Liu Y."/>
            <person name="Sun Z."/>
            <person name="Feng H."/>
            <person name="Wang Y."/>
            <person name="Chen Y."/>
            <person name="Liang X."/>
            <person name="Fu R."/>
            <person name="Li Q."/>
            <person name="Zhang J."/>
            <person name="Yu X."/>
            <person name="Xie Z."/>
            <person name="Ding L."/>
            <person name="Guan P."/>
            <person name="Tang J."/>
            <person name="Liang Y."/>
            <person name="Wang S."/>
            <person name="Deng Q."/>
            <person name="Li S."/>
            <person name="Zhu J."/>
            <person name="Wang L."/>
            <person name="Liu H."/>
            <person name="Li P."/>
        </authorList>
    </citation>
    <scope>NUCLEOTIDE SEQUENCE [LARGE SCALE GENOMIC DNA]</scope>
    <source>
        <strain evidence="2">AG-1 IA</strain>
    </source>
</reference>
<proteinExistence type="predicted"/>
<dbReference type="AlphaFoldDB" id="L8WK50"/>
<protein>
    <submittedName>
        <fullName evidence="1">Uncharacterized protein</fullName>
    </submittedName>
</protein>
<sequence>MQGLFYVYAIYAHPVNPSTWSFISAQDSLICTRFVFSQVPSSITRQRIIGRSQSEHLDFGASAHGDHLVGTPDRNEVVLVFSLEWL</sequence>
<gene>
    <name evidence="1" type="ORF">AG1IA_08850</name>
</gene>
<accession>L8WK50</accession>
<dbReference type="EMBL" id="AFRT01002853">
    <property type="protein sequence ID" value="ELU37122.1"/>
    <property type="molecule type" value="Genomic_DNA"/>
</dbReference>
<evidence type="ECO:0000313" key="2">
    <source>
        <dbReference type="Proteomes" id="UP000011668"/>
    </source>
</evidence>
<name>L8WK50_THACA</name>
<dbReference type="Proteomes" id="UP000011668">
    <property type="component" value="Unassembled WGS sequence"/>
</dbReference>
<comment type="caution">
    <text evidence="1">The sequence shown here is derived from an EMBL/GenBank/DDBJ whole genome shotgun (WGS) entry which is preliminary data.</text>
</comment>
<organism evidence="1 2">
    <name type="scientific">Thanatephorus cucumeris (strain AG1-IA)</name>
    <name type="common">Rice sheath blight fungus</name>
    <name type="synonym">Rhizoctonia solani</name>
    <dbReference type="NCBI Taxonomy" id="983506"/>
    <lineage>
        <taxon>Eukaryota</taxon>
        <taxon>Fungi</taxon>
        <taxon>Dikarya</taxon>
        <taxon>Basidiomycota</taxon>
        <taxon>Agaricomycotina</taxon>
        <taxon>Agaricomycetes</taxon>
        <taxon>Cantharellales</taxon>
        <taxon>Ceratobasidiaceae</taxon>
        <taxon>Rhizoctonia</taxon>
        <taxon>Rhizoctonia solani AG-1</taxon>
    </lineage>
</organism>